<dbReference type="PANTHER" id="PTHR19932:SF10">
    <property type="entry name" value="WD REPEAT AND HMG-BOX DNA-BINDING PROTEIN 1"/>
    <property type="match status" value="1"/>
</dbReference>
<reference evidence="8 9" key="2">
    <citation type="submission" date="2018-11" db="EMBL/GenBank/DDBJ databases">
        <authorList>
            <consortium name="Pathogen Informatics"/>
        </authorList>
    </citation>
    <scope>NUCLEOTIDE SEQUENCE [LARGE SCALE GENOMIC DNA]</scope>
    <source>
        <strain evidence="8 9">Costa Rica</strain>
    </source>
</reference>
<feature type="compositionally biased region" description="Polar residues" evidence="5">
    <location>
        <begin position="810"/>
        <end position="822"/>
    </location>
</feature>
<dbReference type="GO" id="GO:0006281">
    <property type="term" value="P:DNA repair"/>
    <property type="evidence" value="ECO:0007669"/>
    <property type="project" value="TreeGrafter"/>
</dbReference>
<evidence type="ECO:0000256" key="2">
    <source>
        <dbReference type="ARBA" id="ARBA00022574"/>
    </source>
</evidence>
<dbReference type="InterPro" id="IPR022100">
    <property type="entry name" value="WDHD1/CFT4_beta-prop_2nd"/>
</dbReference>
<dbReference type="Pfam" id="PF20946">
    <property type="entry name" value="Ctf4_C"/>
    <property type="match status" value="1"/>
</dbReference>
<keyword evidence="9" id="KW-1185">Reference proteome</keyword>
<dbReference type="AlphaFoldDB" id="A0A158PL25"/>
<dbReference type="GO" id="GO:0000278">
    <property type="term" value="P:mitotic cell cycle"/>
    <property type="evidence" value="ECO:0007669"/>
    <property type="project" value="TreeGrafter"/>
</dbReference>
<dbReference type="PANTHER" id="PTHR19932">
    <property type="entry name" value="WD REPEAT AND HMG-BOX DNA BINDING PROTEIN"/>
    <property type="match status" value="1"/>
</dbReference>
<organism evidence="10">
    <name type="scientific">Angiostrongylus costaricensis</name>
    <name type="common">Nematode worm</name>
    <dbReference type="NCBI Taxonomy" id="334426"/>
    <lineage>
        <taxon>Eukaryota</taxon>
        <taxon>Metazoa</taxon>
        <taxon>Ecdysozoa</taxon>
        <taxon>Nematoda</taxon>
        <taxon>Chromadorea</taxon>
        <taxon>Rhabditida</taxon>
        <taxon>Rhabditina</taxon>
        <taxon>Rhabditomorpha</taxon>
        <taxon>Strongyloidea</taxon>
        <taxon>Metastrongylidae</taxon>
        <taxon>Angiostrongylus</taxon>
    </lineage>
</organism>
<feature type="region of interest" description="Disordered" evidence="5">
    <location>
        <begin position="233"/>
        <end position="259"/>
    </location>
</feature>
<keyword evidence="2" id="KW-0853">WD repeat</keyword>
<dbReference type="WBParaSite" id="ACOC_0001084401-mRNA-1">
    <property type="protein sequence ID" value="ACOC_0001084401-mRNA-1"/>
    <property type="gene ID" value="ACOC_0001084401"/>
</dbReference>
<dbReference type="InterPro" id="IPR015943">
    <property type="entry name" value="WD40/YVTN_repeat-like_dom_sf"/>
</dbReference>
<dbReference type="GO" id="GO:0043596">
    <property type="term" value="C:nuclear replication fork"/>
    <property type="evidence" value="ECO:0007669"/>
    <property type="project" value="TreeGrafter"/>
</dbReference>
<proteinExistence type="predicted"/>
<dbReference type="Pfam" id="PF12341">
    <property type="entry name" value="Mcl1_mid"/>
    <property type="match status" value="1"/>
</dbReference>
<keyword evidence="3" id="KW-0677">Repeat</keyword>
<name>A0A158PL25_ANGCS</name>
<evidence type="ECO:0000259" key="7">
    <source>
        <dbReference type="Pfam" id="PF20946"/>
    </source>
</evidence>
<evidence type="ECO:0000256" key="4">
    <source>
        <dbReference type="ARBA" id="ARBA00023242"/>
    </source>
</evidence>
<evidence type="ECO:0000313" key="10">
    <source>
        <dbReference type="WBParaSite" id="ACOC_0001084401-mRNA-1"/>
    </source>
</evidence>
<dbReference type="EMBL" id="UYYA01004557">
    <property type="protein sequence ID" value="VDM62430.1"/>
    <property type="molecule type" value="Genomic_DNA"/>
</dbReference>
<dbReference type="Proteomes" id="UP000267027">
    <property type="component" value="Unassembled WGS sequence"/>
</dbReference>
<feature type="domain" description="WDHD1/CFT4 second beta-propeller" evidence="6">
    <location>
        <begin position="320"/>
        <end position="614"/>
    </location>
</feature>
<keyword evidence="4" id="KW-0539">Nucleus</keyword>
<dbReference type="STRING" id="334426.A0A158PL25"/>
<dbReference type="OrthoDB" id="427368at2759"/>
<dbReference type="InterPro" id="IPR048591">
    <property type="entry name" value="WDHD1/CFT4_hel"/>
</dbReference>
<feature type="domain" description="WDHD1/CFT4 helical bundle" evidence="7">
    <location>
        <begin position="623"/>
        <end position="710"/>
    </location>
</feature>
<feature type="region of interest" description="Disordered" evidence="5">
    <location>
        <begin position="763"/>
        <end position="854"/>
    </location>
</feature>
<comment type="subcellular location">
    <subcellularLocation>
        <location evidence="1">Nucleus</location>
    </subcellularLocation>
</comment>
<protein>
    <submittedName>
        <fullName evidence="10">Mcl1_mid domain-containing protein</fullName>
    </submittedName>
</protein>
<accession>A0A158PL25</accession>
<dbReference type="GO" id="GO:0003682">
    <property type="term" value="F:chromatin binding"/>
    <property type="evidence" value="ECO:0007669"/>
    <property type="project" value="TreeGrafter"/>
</dbReference>
<evidence type="ECO:0000256" key="1">
    <source>
        <dbReference type="ARBA" id="ARBA00004123"/>
    </source>
</evidence>
<feature type="compositionally biased region" description="Polar residues" evidence="5">
    <location>
        <begin position="838"/>
        <end position="854"/>
    </location>
</feature>
<dbReference type="Gene3D" id="2.130.10.10">
    <property type="entry name" value="YVTN repeat-like/Quinoprotein amine dehydrogenase"/>
    <property type="match status" value="1"/>
</dbReference>
<evidence type="ECO:0000256" key="5">
    <source>
        <dbReference type="SAM" id="MobiDB-lite"/>
    </source>
</evidence>
<dbReference type="OMA" id="KEFRYIY"/>
<dbReference type="InterPro" id="IPR036322">
    <property type="entry name" value="WD40_repeat_dom_sf"/>
</dbReference>
<feature type="compositionally biased region" description="Low complexity" evidence="5">
    <location>
        <begin position="777"/>
        <end position="788"/>
    </location>
</feature>
<evidence type="ECO:0000256" key="3">
    <source>
        <dbReference type="ARBA" id="ARBA00022737"/>
    </source>
</evidence>
<evidence type="ECO:0000259" key="6">
    <source>
        <dbReference type="Pfam" id="PF12341"/>
    </source>
</evidence>
<reference evidence="10" key="1">
    <citation type="submission" date="2016-04" db="UniProtKB">
        <authorList>
            <consortium name="WormBaseParasite"/>
        </authorList>
    </citation>
    <scope>IDENTIFICATION</scope>
</reference>
<dbReference type="GO" id="GO:0006261">
    <property type="term" value="P:DNA-templated DNA replication"/>
    <property type="evidence" value="ECO:0007669"/>
    <property type="project" value="TreeGrafter"/>
</dbReference>
<evidence type="ECO:0000313" key="9">
    <source>
        <dbReference type="Proteomes" id="UP000267027"/>
    </source>
</evidence>
<evidence type="ECO:0000313" key="8">
    <source>
        <dbReference type="EMBL" id="VDM62430.1"/>
    </source>
</evidence>
<dbReference type="SUPFAM" id="SSF50978">
    <property type="entry name" value="WD40 repeat-like"/>
    <property type="match status" value="1"/>
</dbReference>
<sequence length="929" mass="103733">MLRVCCFQFFTCGTDGTVYVWDKESLTDGEAPQIKTVADTTHSCCAWNRENVFVGLTTTDLLTGIDKKIVGQCSLDNLESFRQLFTFSLEVTSIDASENYVVAGGSDFTIKKVNLNKNGLYDRVETNGEVLCVAIDPKEEVAVFLVWLVTGNVLNCLFPKSSDLASRLKKMVTGIVEGSLFNVVLVKVWSILVLFYTFKQNPCMELGKWEGLCILRDAIPAIRTEGAYKTHGTLENGCSSENEKDDDVSRSPKTRFFDDEDDGDTRMSVDIGAIKKKYGFGDDGYGHLDSHEFASSSKISCVPAVPHVALYRPPRIPSFFVSGASPNHLSERYLKWNHYGIVRTYSSESGSSIEVSFHDVSIHPTIVLDNGTTEYVLADLSDQAIALASKKEERDEESELLVIHISSWDSESRRWNTKLPPEESAVDVLVSREMICLVTDKRRLRVFSLTGIQRHIVSHPSPMITATCFGTQVAICSVFGGDYYEKIDQLQPSYQYVVNIYDMDGKQWYRRSDSVKSIHLPVEEEGNVLWLGYTNYGRLVAMDSSYTINLLTPSGFWLPIFDGGSEITSKSDAVWPIAVIEGGQCQIRYLSCKGSKYPLVAVKMTPYVAHWRLPYCAPESDKSKLEQELFLNELQQSESFSSGLSSDLTELTSNHLKSLIKLFALACKSERDGRAAELSGFVTSAKGILMMCNYAAKLKKSTLADKVASYGRENIPLSELVSSNGCSTLEKEPTPRPFLIKRKLDVLHPKPISMEEGALNVSESASDFNDESDDIQSQESSVNQQVNETLSSESVVPMPRYNRNPFKKSGPSTNTPSFFDVNTTTTKKKRAKEEETPRSSTSKQLKLQFQSATSKNKENASTAYSLWMESNEESLRDIFSGNPEDFMKFCTQQFRMLSAEDKKPILRYPDISASSTYCAAQQHVRDGVL</sequence>
<gene>
    <name evidence="8" type="ORF">ACOC_LOCUS10845</name>
</gene>